<name>A0A0N9VZ91_9GAMM</name>
<keyword evidence="2" id="KW-1185">Reference proteome</keyword>
<evidence type="ECO:0000313" key="2">
    <source>
        <dbReference type="Proteomes" id="UP000064939"/>
    </source>
</evidence>
<evidence type="ECO:0000313" key="1">
    <source>
        <dbReference type="EMBL" id="ALH94072.1"/>
    </source>
</evidence>
<dbReference type="KEGG" id="aei:AOY20_00135"/>
<dbReference type="Proteomes" id="UP000064939">
    <property type="component" value="Chromosome"/>
</dbReference>
<protein>
    <submittedName>
        <fullName evidence="1">Uncharacterized protein</fullName>
    </submittedName>
</protein>
<reference evidence="1 2" key="1">
    <citation type="journal article" date="2015" name="Int. J. Syst. Evol. Microbiol.">
        <title>Acinetobacter equi sp. nov. isolated from horse faeces.</title>
        <authorList>
            <person name="Poppel M.T."/>
            <person name="Skiebe E."/>
            <person name="Laue M."/>
            <person name="Bergmann H."/>
            <person name="Ebersberger I."/>
            <person name="Garn T."/>
            <person name="Fruth A."/>
            <person name="Baumgardt S."/>
            <person name="Busse H.J."/>
            <person name="Wilharm G."/>
        </authorList>
    </citation>
    <scope>NUCLEOTIDE SEQUENCE [LARGE SCALE GENOMIC DNA]</scope>
    <source>
        <strain evidence="1 2">114</strain>
    </source>
</reference>
<dbReference type="AlphaFoldDB" id="A0A0N9VZ91"/>
<organism evidence="1 2">
    <name type="scientific">Acinetobacter equi</name>
    <dbReference type="NCBI Taxonomy" id="1324350"/>
    <lineage>
        <taxon>Bacteria</taxon>
        <taxon>Pseudomonadati</taxon>
        <taxon>Pseudomonadota</taxon>
        <taxon>Gammaproteobacteria</taxon>
        <taxon>Moraxellales</taxon>
        <taxon>Moraxellaceae</taxon>
        <taxon>Acinetobacter</taxon>
    </lineage>
</organism>
<accession>A0A0N9VZ91</accession>
<proteinExistence type="predicted"/>
<sequence length="68" mass="7953">MGYKKISMVNKNILEEPGGAVLITKAKLQRLYRVIREKEQELVQLRAENLKLNYYLCRSKLDNSSIKL</sequence>
<gene>
    <name evidence="1" type="ORF">AOY20_00135</name>
</gene>
<dbReference type="EMBL" id="CP012808">
    <property type="protein sequence ID" value="ALH94072.1"/>
    <property type="molecule type" value="Genomic_DNA"/>
</dbReference>